<dbReference type="InterPro" id="IPR029058">
    <property type="entry name" value="AB_hydrolase_fold"/>
</dbReference>
<dbReference type="Proteomes" id="UP001204144">
    <property type="component" value="Unassembled WGS sequence"/>
</dbReference>
<dbReference type="Pfam" id="PF12146">
    <property type="entry name" value="Hydrolase_4"/>
    <property type="match status" value="1"/>
</dbReference>
<keyword evidence="1" id="KW-0812">Transmembrane</keyword>
<dbReference type="GO" id="GO:0016787">
    <property type="term" value="F:hydrolase activity"/>
    <property type="evidence" value="ECO:0007669"/>
    <property type="project" value="UniProtKB-KW"/>
</dbReference>
<accession>A0AAE3H2W6</accession>
<dbReference type="SUPFAM" id="SSF53474">
    <property type="entry name" value="alpha/beta-Hydrolases"/>
    <property type="match status" value="1"/>
</dbReference>
<keyword evidence="1" id="KW-1133">Transmembrane helix</keyword>
<dbReference type="EMBL" id="RJUF01000033">
    <property type="protein sequence ID" value="MCP9763632.1"/>
    <property type="molecule type" value="Genomic_DNA"/>
</dbReference>
<gene>
    <name evidence="3" type="ORF">EGI31_11750</name>
</gene>
<organism evidence="3 4">
    <name type="scientific">Lacihabitans soyangensis</name>
    <dbReference type="NCBI Taxonomy" id="869394"/>
    <lineage>
        <taxon>Bacteria</taxon>
        <taxon>Pseudomonadati</taxon>
        <taxon>Bacteroidota</taxon>
        <taxon>Cytophagia</taxon>
        <taxon>Cytophagales</taxon>
        <taxon>Leadbetterellaceae</taxon>
        <taxon>Lacihabitans</taxon>
    </lineage>
</organism>
<keyword evidence="1" id="KW-0472">Membrane</keyword>
<evidence type="ECO:0000313" key="3">
    <source>
        <dbReference type="EMBL" id="MCP9763632.1"/>
    </source>
</evidence>
<evidence type="ECO:0000259" key="2">
    <source>
        <dbReference type="Pfam" id="PF12146"/>
    </source>
</evidence>
<dbReference type="InterPro" id="IPR022742">
    <property type="entry name" value="Hydrolase_4"/>
</dbReference>
<dbReference type="AlphaFoldDB" id="A0AAE3H2W6"/>
<dbReference type="PANTHER" id="PTHR12277">
    <property type="entry name" value="ALPHA/BETA HYDROLASE DOMAIN-CONTAINING PROTEIN"/>
    <property type="match status" value="1"/>
</dbReference>
<evidence type="ECO:0000313" key="4">
    <source>
        <dbReference type="Proteomes" id="UP001204144"/>
    </source>
</evidence>
<dbReference type="Gene3D" id="3.40.50.1820">
    <property type="entry name" value="alpha/beta hydrolase"/>
    <property type="match status" value="1"/>
</dbReference>
<feature type="domain" description="Serine aminopeptidase S33" evidence="2">
    <location>
        <begin position="79"/>
        <end position="191"/>
    </location>
</feature>
<comment type="caution">
    <text evidence="3">The sequence shown here is derived from an EMBL/GenBank/DDBJ whole genome shotgun (WGS) entry which is preliminary data.</text>
</comment>
<feature type="transmembrane region" description="Helical" evidence="1">
    <location>
        <begin position="16"/>
        <end position="34"/>
    </location>
</feature>
<protein>
    <submittedName>
        <fullName evidence="3">Alpha/beta fold hydrolase</fullName>
    </submittedName>
</protein>
<reference evidence="3 4" key="1">
    <citation type="submission" date="2018-11" db="EMBL/GenBank/DDBJ databases">
        <title>Novel bacteria species description.</title>
        <authorList>
            <person name="Han J.-H."/>
        </authorList>
    </citation>
    <scope>NUCLEOTIDE SEQUENCE [LARGE SCALE GENOMIC DNA]</scope>
    <source>
        <strain evidence="3 4">KCTC23259</strain>
    </source>
</reference>
<proteinExistence type="predicted"/>
<keyword evidence="3" id="KW-0378">Hydrolase</keyword>
<name>A0AAE3H2W6_9BACT</name>
<evidence type="ECO:0000256" key="1">
    <source>
        <dbReference type="SAM" id="Phobius"/>
    </source>
</evidence>
<dbReference type="PANTHER" id="PTHR12277:SF81">
    <property type="entry name" value="PROTEIN ABHD13"/>
    <property type="match status" value="1"/>
</dbReference>
<sequence length="271" mass="30984">MQKLVLINLNSKMLKFLKFLIFVSFLLVIIVLFFQDIVILHPVKLPKDYVYTFDEPFEEINFSPDSNIYINGLLFRATNSKGLVFYNHGNADNLQRWGRLAADFTKLGYDVFFYDYQGFGKSSGRFSEHVILKDAVFLFDKLKATYAGKKIIIYGRSLGTGVATYVAKNRNSDALILETPYYNMADVGKSWLPFVPFQKFVKYKFPSNEWIKAVDSPITIFHGTSDLVVPYSSGLRLSKTSDCKLITIEGGGHKNLATFPKYHTELKKILE</sequence>
<keyword evidence="4" id="KW-1185">Reference proteome</keyword>